<dbReference type="Pfam" id="PF03992">
    <property type="entry name" value="ABM"/>
    <property type="match status" value="1"/>
</dbReference>
<dbReference type="PANTHER" id="PTHR37811:SF2">
    <property type="entry name" value="ABM DOMAIN-CONTAINING PROTEIN"/>
    <property type="match status" value="1"/>
</dbReference>
<dbReference type="PANTHER" id="PTHR37811">
    <property type="entry name" value="BLL5343 PROTEIN"/>
    <property type="match status" value="1"/>
</dbReference>
<dbReference type="GO" id="GO:0004497">
    <property type="term" value="F:monooxygenase activity"/>
    <property type="evidence" value="ECO:0007669"/>
    <property type="project" value="UniProtKB-KW"/>
</dbReference>
<organism evidence="2 3">
    <name type="scientific">Streptomyces chryseus</name>
    <dbReference type="NCBI Taxonomy" id="68186"/>
    <lineage>
        <taxon>Bacteria</taxon>
        <taxon>Bacillati</taxon>
        <taxon>Actinomycetota</taxon>
        <taxon>Actinomycetes</taxon>
        <taxon>Kitasatosporales</taxon>
        <taxon>Streptomycetaceae</taxon>
        <taxon>Streptomyces</taxon>
    </lineage>
</organism>
<keyword evidence="3" id="KW-1185">Reference proteome</keyword>
<dbReference type="InterPro" id="IPR007138">
    <property type="entry name" value="ABM_dom"/>
</dbReference>
<evidence type="ECO:0000259" key="1">
    <source>
        <dbReference type="Pfam" id="PF03992"/>
    </source>
</evidence>
<dbReference type="InterPro" id="IPR052936">
    <property type="entry name" value="Jasmonate_Hydroxylase-like"/>
</dbReference>
<accession>A0ABQ3E9S8</accession>
<dbReference type="Gene3D" id="3.30.70.100">
    <property type="match status" value="1"/>
</dbReference>
<keyword evidence="2" id="KW-0560">Oxidoreductase</keyword>
<keyword evidence="2" id="KW-0503">Monooxygenase</keyword>
<proteinExistence type="predicted"/>
<comment type="caution">
    <text evidence="2">The sequence shown here is derived from an EMBL/GenBank/DDBJ whole genome shotgun (WGS) entry which is preliminary data.</text>
</comment>
<evidence type="ECO:0000313" key="2">
    <source>
        <dbReference type="EMBL" id="GHB25571.1"/>
    </source>
</evidence>
<dbReference type="Proteomes" id="UP000599437">
    <property type="component" value="Unassembled WGS sequence"/>
</dbReference>
<protein>
    <submittedName>
        <fullName evidence="2">Antibiotic biosynthesis monooxygenase</fullName>
    </submittedName>
</protein>
<sequence>MDIRPFAAHEPPYHAVVFTSVRRQEGGAEGYGGAALRMDELVRDVPGFLGYESARTPGGLGITVGYFRDEEAIRAWQRNAEHRSAQQRGRDDWYDSYTVHVAKVERSYGFERG</sequence>
<evidence type="ECO:0000313" key="3">
    <source>
        <dbReference type="Proteomes" id="UP000599437"/>
    </source>
</evidence>
<gene>
    <name evidence="2" type="ORF">GCM10010346_56530</name>
</gene>
<reference evidence="3" key="1">
    <citation type="journal article" date="2019" name="Int. J. Syst. Evol. Microbiol.">
        <title>The Global Catalogue of Microorganisms (GCM) 10K type strain sequencing project: providing services to taxonomists for standard genome sequencing and annotation.</title>
        <authorList>
            <consortium name="The Broad Institute Genomics Platform"/>
            <consortium name="The Broad Institute Genome Sequencing Center for Infectious Disease"/>
            <person name="Wu L."/>
            <person name="Ma J."/>
        </authorList>
    </citation>
    <scope>NUCLEOTIDE SEQUENCE [LARGE SCALE GENOMIC DNA]</scope>
    <source>
        <strain evidence="3">JCM 4737</strain>
    </source>
</reference>
<dbReference type="SUPFAM" id="SSF54909">
    <property type="entry name" value="Dimeric alpha+beta barrel"/>
    <property type="match status" value="1"/>
</dbReference>
<dbReference type="EMBL" id="BMVO01000026">
    <property type="protein sequence ID" value="GHB25571.1"/>
    <property type="molecule type" value="Genomic_DNA"/>
</dbReference>
<name>A0ABQ3E9S8_9ACTN</name>
<feature type="domain" description="ABM" evidence="1">
    <location>
        <begin position="17"/>
        <end position="87"/>
    </location>
</feature>
<dbReference type="InterPro" id="IPR011008">
    <property type="entry name" value="Dimeric_a/b-barrel"/>
</dbReference>
<dbReference type="RefSeq" id="WP_189716256.1">
    <property type="nucleotide sequence ID" value="NZ_BMVO01000026.1"/>
</dbReference>